<proteinExistence type="predicted"/>
<dbReference type="OrthoDB" id="3220614at2759"/>
<dbReference type="Pfam" id="PF20414">
    <property type="entry name" value="DUF6698"/>
    <property type="match status" value="1"/>
</dbReference>
<dbReference type="InterPro" id="IPR046521">
    <property type="entry name" value="DUF6698"/>
</dbReference>
<accession>A0A1J8PUI3</accession>
<keyword evidence="2" id="KW-1185">Reference proteome</keyword>
<sequence length="60" mass="7180">MEHVLAAQKFTGFCAGQARFAVSSLDKRKDKDGLFNYTDFYYQITCLIRKRKHREWLTLY</sequence>
<dbReference type="EMBL" id="LVVM01004595">
    <property type="protein sequence ID" value="OJA12557.1"/>
    <property type="molecule type" value="Genomic_DNA"/>
</dbReference>
<dbReference type="Proteomes" id="UP000183567">
    <property type="component" value="Unassembled WGS sequence"/>
</dbReference>
<evidence type="ECO:0000313" key="1">
    <source>
        <dbReference type="EMBL" id="OJA12557.1"/>
    </source>
</evidence>
<reference evidence="1 2" key="1">
    <citation type="submission" date="2016-03" db="EMBL/GenBank/DDBJ databases">
        <title>Comparative genomics of the ectomycorrhizal sister species Rhizopogon vinicolor and Rhizopogon vesiculosus (Basidiomycota: Boletales) reveals a divergence of the mating type B locus.</title>
        <authorList>
            <person name="Mujic A.B."/>
            <person name="Kuo A."/>
            <person name="Tritt A."/>
            <person name="Lipzen A."/>
            <person name="Chen C."/>
            <person name="Johnson J."/>
            <person name="Sharma A."/>
            <person name="Barry K."/>
            <person name="Grigoriev I.V."/>
            <person name="Spatafora J.W."/>
        </authorList>
    </citation>
    <scope>NUCLEOTIDE SEQUENCE [LARGE SCALE GENOMIC DNA]</scope>
    <source>
        <strain evidence="1 2">AM-OR11-056</strain>
    </source>
</reference>
<name>A0A1J8PUI3_9AGAM</name>
<comment type="caution">
    <text evidence="1">The sequence shown here is derived from an EMBL/GenBank/DDBJ whole genome shotgun (WGS) entry which is preliminary data.</text>
</comment>
<gene>
    <name evidence="1" type="ORF">AZE42_14138</name>
</gene>
<dbReference type="AlphaFoldDB" id="A0A1J8PUI3"/>
<evidence type="ECO:0000313" key="2">
    <source>
        <dbReference type="Proteomes" id="UP000183567"/>
    </source>
</evidence>
<protein>
    <submittedName>
        <fullName evidence="1">Uncharacterized protein</fullName>
    </submittedName>
</protein>
<organism evidence="1 2">
    <name type="scientific">Rhizopogon vesiculosus</name>
    <dbReference type="NCBI Taxonomy" id="180088"/>
    <lineage>
        <taxon>Eukaryota</taxon>
        <taxon>Fungi</taxon>
        <taxon>Dikarya</taxon>
        <taxon>Basidiomycota</taxon>
        <taxon>Agaricomycotina</taxon>
        <taxon>Agaricomycetes</taxon>
        <taxon>Agaricomycetidae</taxon>
        <taxon>Boletales</taxon>
        <taxon>Suillineae</taxon>
        <taxon>Rhizopogonaceae</taxon>
        <taxon>Rhizopogon</taxon>
    </lineage>
</organism>